<evidence type="ECO:0000259" key="2">
    <source>
        <dbReference type="Pfam" id="PF13386"/>
    </source>
</evidence>
<feature type="domain" description="Urease accessory protein UreH-like transmembrane" evidence="2">
    <location>
        <begin position="8"/>
        <end position="193"/>
    </location>
</feature>
<proteinExistence type="predicted"/>
<organism evidence="3 4">
    <name type="scientific">Aquirufa nivalisilvae</name>
    <dbReference type="NCBI Taxonomy" id="2516557"/>
    <lineage>
        <taxon>Bacteria</taxon>
        <taxon>Pseudomonadati</taxon>
        <taxon>Bacteroidota</taxon>
        <taxon>Cytophagia</taxon>
        <taxon>Cytophagales</taxon>
        <taxon>Flectobacillaceae</taxon>
        <taxon>Aquirufa</taxon>
    </lineage>
</organism>
<keyword evidence="4" id="KW-1185">Reference proteome</keyword>
<dbReference type="Pfam" id="PF13386">
    <property type="entry name" value="DsbD_2"/>
    <property type="match status" value="1"/>
</dbReference>
<name>A0A2S2DVK2_9BACT</name>
<protein>
    <recommendedName>
        <fullName evidence="2">Urease accessory protein UreH-like transmembrane domain-containing protein</fullName>
    </recommendedName>
</protein>
<gene>
    <name evidence="3" type="ORF">HME7025_01553</name>
</gene>
<dbReference type="KEGG" id="psez:HME7025_01553"/>
<feature type="transmembrane region" description="Helical" evidence="1">
    <location>
        <begin position="112"/>
        <end position="142"/>
    </location>
</feature>
<feature type="transmembrane region" description="Helical" evidence="1">
    <location>
        <begin position="148"/>
        <end position="172"/>
    </location>
</feature>
<feature type="transmembrane region" description="Helical" evidence="1">
    <location>
        <begin position="6"/>
        <end position="27"/>
    </location>
</feature>
<evidence type="ECO:0000313" key="4">
    <source>
        <dbReference type="Proteomes" id="UP000245468"/>
    </source>
</evidence>
<dbReference type="PANTHER" id="PTHR42208">
    <property type="entry name" value="HEAVY METAL TRANSPORTER-RELATED"/>
    <property type="match status" value="1"/>
</dbReference>
<evidence type="ECO:0000256" key="1">
    <source>
        <dbReference type="SAM" id="Phobius"/>
    </source>
</evidence>
<dbReference type="PANTHER" id="PTHR42208:SF1">
    <property type="entry name" value="HEAVY METAL TRANSPORTER"/>
    <property type="match status" value="1"/>
</dbReference>
<dbReference type="OrthoDB" id="594443at2"/>
<feature type="transmembrane region" description="Helical" evidence="1">
    <location>
        <begin position="184"/>
        <end position="204"/>
    </location>
</feature>
<sequence length="235" mass="26179">MQTWYLSFLIGLAGSWHCVAMCGPIMLHVRQKNQQANTGTIIYQIGRILTYSILGLVVASMGSIWIFPTWWHFYYLFAGIVLVLLSSGKLKDSSFDFLYRWIGKPLQKSGRGMGIIGHFFLGMGNGLLPCGLVIGGLSLALIQPSPMLGAWTMFIFGLSTLPAITTAILGFRWLENKQKNLMQYVKYLSWAVAFLLLFRGAWGIGMSHSNYLKNSPLSPIICHPFSSNSANLPVY</sequence>
<feature type="transmembrane region" description="Helical" evidence="1">
    <location>
        <begin position="73"/>
        <end position="91"/>
    </location>
</feature>
<evidence type="ECO:0000313" key="3">
    <source>
        <dbReference type="EMBL" id="AWL09408.1"/>
    </source>
</evidence>
<keyword evidence="1" id="KW-0812">Transmembrane</keyword>
<dbReference type="RefSeq" id="WP_109323097.1">
    <property type="nucleotide sequence ID" value="NZ_CP029346.1"/>
</dbReference>
<dbReference type="AlphaFoldDB" id="A0A2S2DVK2"/>
<feature type="transmembrane region" description="Helical" evidence="1">
    <location>
        <begin position="48"/>
        <end position="67"/>
    </location>
</feature>
<keyword evidence="1" id="KW-1133">Transmembrane helix</keyword>
<keyword evidence="1" id="KW-0472">Membrane</keyword>
<accession>A0A2S2DVK2</accession>
<reference evidence="4" key="1">
    <citation type="submission" date="2018-05" db="EMBL/GenBank/DDBJ databases">
        <title>Pseudarcicella sp. HME7025 Genome sequencing and assembly.</title>
        <authorList>
            <person name="Kim H."/>
            <person name="Kang H."/>
            <person name="Joh K."/>
        </authorList>
    </citation>
    <scope>NUCLEOTIDE SEQUENCE [LARGE SCALE GENOMIC DNA]</scope>
    <source>
        <strain evidence="4">HME7025</strain>
    </source>
</reference>
<dbReference type="Proteomes" id="UP000245468">
    <property type="component" value="Chromosome"/>
</dbReference>
<dbReference type="InterPro" id="IPR039447">
    <property type="entry name" value="UreH-like_TM_dom"/>
</dbReference>
<dbReference type="EMBL" id="CP029346">
    <property type="protein sequence ID" value="AWL09408.1"/>
    <property type="molecule type" value="Genomic_DNA"/>
</dbReference>